<keyword evidence="15" id="KW-1185">Reference proteome</keyword>
<evidence type="ECO:0000256" key="3">
    <source>
        <dbReference type="ARBA" id="ARBA00022527"/>
    </source>
</evidence>
<dbReference type="PANTHER" id="PTHR24058">
    <property type="entry name" value="DUAL SPECIFICITY PROTEIN KINASE"/>
    <property type="match status" value="1"/>
</dbReference>
<evidence type="ECO:0000313" key="14">
    <source>
        <dbReference type="EMBL" id="OMJ94751.1"/>
    </source>
</evidence>
<evidence type="ECO:0000256" key="8">
    <source>
        <dbReference type="ARBA" id="ARBA00049003"/>
    </source>
</evidence>
<dbReference type="InterPro" id="IPR050494">
    <property type="entry name" value="Ser_Thr_dual-spec_kinase"/>
</dbReference>
<dbReference type="SMART" id="SM00220">
    <property type="entry name" value="S_TKc"/>
    <property type="match status" value="1"/>
</dbReference>
<reference evidence="14 15" key="1">
    <citation type="submission" date="2016-11" db="EMBL/GenBank/DDBJ databases">
        <title>The macronuclear genome of Stentor coeruleus: a giant cell with tiny introns.</title>
        <authorList>
            <person name="Slabodnick M."/>
            <person name="Ruby J.G."/>
            <person name="Reiff S.B."/>
            <person name="Swart E.C."/>
            <person name="Gosai S."/>
            <person name="Prabakaran S."/>
            <person name="Witkowska E."/>
            <person name="Larue G.E."/>
            <person name="Fisher S."/>
            <person name="Freeman R.M."/>
            <person name="Gunawardena J."/>
            <person name="Chu W."/>
            <person name="Stover N.A."/>
            <person name="Gregory B.D."/>
            <person name="Nowacki M."/>
            <person name="Derisi J."/>
            <person name="Roy S.W."/>
            <person name="Marshall W.F."/>
            <person name="Sood P."/>
        </authorList>
    </citation>
    <scope>NUCLEOTIDE SEQUENCE [LARGE SCALE GENOMIC DNA]</scope>
    <source>
        <strain evidence="14">WM001</strain>
    </source>
</reference>
<name>A0A1R2D0J5_9CILI</name>
<dbReference type="Gene3D" id="3.30.10.30">
    <property type="entry name" value="DYRK"/>
    <property type="match status" value="1"/>
</dbReference>
<accession>A0A1R2D0J5</accession>
<dbReference type="GO" id="GO:0005524">
    <property type="term" value="F:ATP binding"/>
    <property type="evidence" value="ECO:0007669"/>
    <property type="project" value="UniProtKB-UniRule"/>
</dbReference>
<gene>
    <name evidence="14" type="ORF">SteCoe_1930</name>
</gene>
<dbReference type="InterPro" id="IPR008271">
    <property type="entry name" value="Ser/Thr_kinase_AS"/>
</dbReference>
<evidence type="ECO:0000256" key="11">
    <source>
        <dbReference type="PROSITE-ProRule" id="PRU10141"/>
    </source>
</evidence>
<dbReference type="InterPro" id="IPR042521">
    <property type="entry name" value="DYRK"/>
</dbReference>
<comment type="caution">
    <text evidence="14">The sequence shown here is derived from an EMBL/GenBank/DDBJ whole genome shotgun (WGS) entry which is preliminary data.</text>
</comment>
<evidence type="ECO:0000259" key="13">
    <source>
        <dbReference type="PROSITE" id="PS50011"/>
    </source>
</evidence>
<dbReference type="PROSITE" id="PS50011">
    <property type="entry name" value="PROTEIN_KINASE_DOM"/>
    <property type="match status" value="1"/>
</dbReference>
<dbReference type="OrthoDB" id="9332038at2759"/>
<dbReference type="EMBL" id="MPUH01000021">
    <property type="protein sequence ID" value="OMJ94751.1"/>
    <property type="molecule type" value="Genomic_DNA"/>
</dbReference>
<dbReference type="InterPro" id="IPR011009">
    <property type="entry name" value="Kinase-like_dom_sf"/>
</dbReference>
<dbReference type="AlphaFoldDB" id="A0A1R2D0J5"/>
<feature type="domain" description="Protein kinase" evidence="13">
    <location>
        <begin position="166"/>
        <end position="449"/>
    </location>
</feature>
<keyword evidence="7 11" id="KW-0067">ATP-binding</keyword>
<dbReference type="Gene3D" id="1.10.510.10">
    <property type="entry name" value="Transferase(Phosphotransferase) domain 1"/>
    <property type="match status" value="1"/>
</dbReference>
<dbReference type="Proteomes" id="UP000187209">
    <property type="component" value="Unassembled WGS sequence"/>
</dbReference>
<organism evidence="14 15">
    <name type="scientific">Stentor coeruleus</name>
    <dbReference type="NCBI Taxonomy" id="5963"/>
    <lineage>
        <taxon>Eukaryota</taxon>
        <taxon>Sar</taxon>
        <taxon>Alveolata</taxon>
        <taxon>Ciliophora</taxon>
        <taxon>Postciliodesmatophora</taxon>
        <taxon>Heterotrichea</taxon>
        <taxon>Heterotrichida</taxon>
        <taxon>Stentoridae</taxon>
        <taxon>Stentor</taxon>
    </lineage>
</organism>
<proteinExistence type="inferred from homology"/>
<keyword evidence="3 12" id="KW-0723">Serine/threonine-protein kinase</keyword>
<evidence type="ECO:0000256" key="4">
    <source>
        <dbReference type="ARBA" id="ARBA00022679"/>
    </source>
</evidence>
<dbReference type="PROSITE" id="PS00108">
    <property type="entry name" value="PROTEIN_KINASE_ST"/>
    <property type="match status" value="1"/>
</dbReference>
<evidence type="ECO:0000256" key="2">
    <source>
        <dbReference type="ARBA" id="ARBA00013203"/>
    </source>
</evidence>
<evidence type="ECO:0000256" key="1">
    <source>
        <dbReference type="ARBA" id="ARBA00008867"/>
    </source>
</evidence>
<dbReference type="InterPro" id="IPR000719">
    <property type="entry name" value="Prot_kinase_dom"/>
</dbReference>
<evidence type="ECO:0000256" key="6">
    <source>
        <dbReference type="ARBA" id="ARBA00022777"/>
    </source>
</evidence>
<dbReference type="EC" id="2.7.12.1" evidence="2"/>
<evidence type="ECO:0000256" key="5">
    <source>
        <dbReference type="ARBA" id="ARBA00022741"/>
    </source>
</evidence>
<dbReference type="GO" id="GO:0005737">
    <property type="term" value="C:cytoplasm"/>
    <property type="evidence" value="ECO:0007669"/>
    <property type="project" value="TreeGrafter"/>
</dbReference>
<dbReference type="SUPFAM" id="SSF56112">
    <property type="entry name" value="Protein kinase-like (PK-like)"/>
    <property type="match status" value="1"/>
</dbReference>
<evidence type="ECO:0000256" key="9">
    <source>
        <dbReference type="ARBA" id="ARBA00049308"/>
    </source>
</evidence>
<comment type="catalytic activity">
    <reaction evidence="10">
        <text>L-tyrosyl-[protein] + ATP = O-phospho-L-tyrosyl-[protein] + ADP + H(+)</text>
        <dbReference type="Rhea" id="RHEA:10596"/>
        <dbReference type="Rhea" id="RHEA-COMP:10136"/>
        <dbReference type="Rhea" id="RHEA-COMP:20101"/>
        <dbReference type="ChEBI" id="CHEBI:15378"/>
        <dbReference type="ChEBI" id="CHEBI:30616"/>
        <dbReference type="ChEBI" id="CHEBI:46858"/>
        <dbReference type="ChEBI" id="CHEBI:61978"/>
        <dbReference type="ChEBI" id="CHEBI:456216"/>
        <dbReference type="EC" id="2.7.12.1"/>
    </reaction>
</comment>
<dbReference type="Gene3D" id="3.30.200.20">
    <property type="entry name" value="Phosphorylase Kinase, domain 1"/>
    <property type="match status" value="1"/>
</dbReference>
<dbReference type="GO" id="GO:0004674">
    <property type="term" value="F:protein serine/threonine kinase activity"/>
    <property type="evidence" value="ECO:0007669"/>
    <property type="project" value="UniProtKB-KW"/>
</dbReference>
<comment type="catalytic activity">
    <reaction evidence="8">
        <text>L-seryl-[protein] + ATP = O-phospho-L-seryl-[protein] + ADP + H(+)</text>
        <dbReference type="Rhea" id="RHEA:17989"/>
        <dbReference type="Rhea" id="RHEA-COMP:9863"/>
        <dbReference type="Rhea" id="RHEA-COMP:11604"/>
        <dbReference type="ChEBI" id="CHEBI:15378"/>
        <dbReference type="ChEBI" id="CHEBI:29999"/>
        <dbReference type="ChEBI" id="CHEBI:30616"/>
        <dbReference type="ChEBI" id="CHEBI:83421"/>
        <dbReference type="ChEBI" id="CHEBI:456216"/>
        <dbReference type="EC" id="2.7.12.1"/>
    </reaction>
</comment>
<dbReference type="PANTHER" id="PTHR24058:SF22">
    <property type="entry name" value="DUAL SPECIFICITY TYROSINE-PHOSPHORYLATION-REGULATED KINASE 4"/>
    <property type="match status" value="1"/>
</dbReference>
<keyword evidence="6" id="KW-0418">Kinase</keyword>
<dbReference type="GO" id="GO:0004712">
    <property type="term" value="F:protein serine/threonine/tyrosine kinase activity"/>
    <property type="evidence" value="ECO:0007669"/>
    <property type="project" value="UniProtKB-EC"/>
</dbReference>
<dbReference type="GO" id="GO:0005856">
    <property type="term" value="C:cytoskeleton"/>
    <property type="evidence" value="ECO:0007669"/>
    <property type="project" value="TreeGrafter"/>
</dbReference>
<dbReference type="Pfam" id="PF00069">
    <property type="entry name" value="Pkinase"/>
    <property type="match status" value="1"/>
</dbReference>
<dbReference type="PROSITE" id="PS00107">
    <property type="entry name" value="PROTEIN_KINASE_ATP"/>
    <property type="match status" value="1"/>
</dbReference>
<sequence length="467" mass="54033">MNEGEIPHFKRPYALSFARTRVLQNVKKESLAFTSLNFRKTTTKPTEKNGTPLRLDKKCMSKPPNQDNIRSFTHSVSPRVTPQRPHHARTTSNQIQVSSLIQPKSMTPAEVIENFSYHLTDFEKREINIYKKIYFFGPNAAKQKGNFTDASGNFIVRLKDHISFRYEICEILGSGSFGQVLKCFDHKDQQNVAIKIIKSHTKFRKSGESEYKILKHLTSTIKEETNIIKPLKKLEFRGHFCIVTELLYLNLYQFIETNDFQPININIVKRITTQLLIALSHMHSNNIIHCDLKPENILLKNSSKSSIRVIDLGSACFKSSTFFSYIQSRFYRAPEIILQCEYNEKIDIWSLGCIVFELLTGNVLFDGNNEHEQIYKITNLLGFPPLSIVEKVKKKHNYSFQAMKGISRISLRNILKNYSEDVVDFIESCLTWDYEERISAKDGLKTQWIRGHHARSSSETLKIVHDV</sequence>
<feature type="binding site" evidence="11">
    <location>
        <position position="195"/>
    </location>
    <ligand>
        <name>ATP</name>
        <dbReference type="ChEBI" id="CHEBI:30616"/>
    </ligand>
</feature>
<evidence type="ECO:0000256" key="7">
    <source>
        <dbReference type="ARBA" id="ARBA00022840"/>
    </source>
</evidence>
<dbReference type="InterPro" id="IPR017441">
    <property type="entry name" value="Protein_kinase_ATP_BS"/>
</dbReference>
<keyword evidence="5 11" id="KW-0547">Nucleotide-binding</keyword>
<comment type="similarity">
    <text evidence="1">Belongs to the protein kinase superfamily. CMGC Ser/Thr protein kinase family. MNB/DYRK subfamily.</text>
</comment>
<keyword evidence="4" id="KW-0808">Transferase</keyword>
<evidence type="ECO:0000256" key="12">
    <source>
        <dbReference type="RuleBase" id="RU000304"/>
    </source>
</evidence>
<comment type="catalytic activity">
    <reaction evidence="9">
        <text>L-threonyl-[protein] + ATP = O-phospho-L-threonyl-[protein] + ADP + H(+)</text>
        <dbReference type="Rhea" id="RHEA:46608"/>
        <dbReference type="Rhea" id="RHEA-COMP:11060"/>
        <dbReference type="Rhea" id="RHEA-COMP:11605"/>
        <dbReference type="ChEBI" id="CHEBI:15378"/>
        <dbReference type="ChEBI" id="CHEBI:30013"/>
        <dbReference type="ChEBI" id="CHEBI:30616"/>
        <dbReference type="ChEBI" id="CHEBI:61977"/>
        <dbReference type="ChEBI" id="CHEBI:456216"/>
        <dbReference type="EC" id="2.7.12.1"/>
    </reaction>
</comment>
<protein>
    <recommendedName>
        <fullName evidence="2">dual-specificity kinase</fullName>
        <ecNumber evidence="2">2.7.12.1</ecNumber>
    </recommendedName>
</protein>
<evidence type="ECO:0000313" key="15">
    <source>
        <dbReference type="Proteomes" id="UP000187209"/>
    </source>
</evidence>
<evidence type="ECO:0000256" key="10">
    <source>
        <dbReference type="ARBA" id="ARBA00051680"/>
    </source>
</evidence>